<keyword evidence="1" id="KW-0175">Coiled coil</keyword>
<dbReference type="Proteomes" id="UP000177362">
    <property type="component" value="Unassembled WGS sequence"/>
</dbReference>
<protein>
    <submittedName>
        <fullName evidence="2">Uncharacterized protein</fullName>
    </submittedName>
</protein>
<sequence length="95" mass="10955">MLKKIKPMTIDGLARITQAGFLGVGRRIDGLEQKVDGLEQNTKNSFRGILEILDAMRADLKYVKNSTRNLPLLEREVQDLQQRMIRLERRSGMTR</sequence>
<gene>
    <name evidence="2" type="ORF">A3C11_00490</name>
</gene>
<organism evidence="2 3">
    <name type="scientific">Candidatus Sungbacteria bacterium RIFCSPHIGHO2_02_FULL_49_12</name>
    <dbReference type="NCBI Taxonomy" id="1802271"/>
    <lineage>
        <taxon>Bacteria</taxon>
        <taxon>Candidatus Sungiibacteriota</taxon>
    </lineage>
</organism>
<evidence type="ECO:0000256" key="1">
    <source>
        <dbReference type="SAM" id="Coils"/>
    </source>
</evidence>
<evidence type="ECO:0000313" key="2">
    <source>
        <dbReference type="EMBL" id="OHA00521.1"/>
    </source>
</evidence>
<evidence type="ECO:0000313" key="3">
    <source>
        <dbReference type="Proteomes" id="UP000177362"/>
    </source>
</evidence>
<dbReference type="EMBL" id="MHQJ01000043">
    <property type="protein sequence ID" value="OHA00521.1"/>
    <property type="molecule type" value="Genomic_DNA"/>
</dbReference>
<dbReference type="AlphaFoldDB" id="A0A1G2KPU2"/>
<reference evidence="2 3" key="1">
    <citation type="journal article" date="2016" name="Nat. Commun.">
        <title>Thousands of microbial genomes shed light on interconnected biogeochemical processes in an aquifer system.</title>
        <authorList>
            <person name="Anantharaman K."/>
            <person name="Brown C.T."/>
            <person name="Hug L.A."/>
            <person name="Sharon I."/>
            <person name="Castelle C.J."/>
            <person name="Probst A.J."/>
            <person name="Thomas B.C."/>
            <person name="Singh A."/>
            <person name="Wilkins M.J."/>
            <person name="Karaoz U."/>
            <person name="Brodie E.L."/>
            <person name="Williams K.H."/>
            <person name="Hubbard S.S."/>
            <person name="Banfield J.F."/>
        </authorList>
    </citation>
    <scope>NUCLEOTIDE SEQUENCE [LARGE SCALE GENOMIC DNA]</scope>
</reference>
<feature type="coiled-coil region" evidence="1">
    <location>
        <begin position="63"/>
        <end position="90"/>
    </location>
</feature>
<accession>A0A1G2KPU2</accession>
<proteinExistence type="predicted"/>
<dbReference type="STRING" id="1802271.A3C11_00490"/>
<comment type="caution">
    <text evidence="2">The sequence shown here is derived from an EMBL/GenBank/DDBJ whole genome shotgun (WGS) entry which is preliminary data.</text>
</comment>
<name>A0A1G2KPU2_9BACT</name>